<evidence type="ECO:0000313" key="3">
    <source>
        <dbReference type="WBParaSite" id="ACAC_0000958301-mRNA-1"/>
    </source>
</evidence>
<dbReference type="Proteomes" id="UP000035642">
    <property type="component" value="Unassembled WGS sequence"/>
</dbReference>
<dbReference type="AlphaFoldDB" id="A0A0K0DF66"/>
<protein>
    <submittedName>
        <fullName evidence="3">Uncharacterized protein</fullName>
    </submittedName>
</protein>
<organism evidence="2 3">
    <name type="scientific">Angiostrongylus cantonensis</name>
    <name type="common">Rat lungworm</name>
    <dbReference type="NCBI Taxonomy" id="6313"/>
    <lineage>
        <taxon>Eukaryota</taxon>
        <taxon>Metazoa</taxon>
        <taxon>Ecdysozoa</taxon>
        <taxon>Nematoda</taxon>
        <taxon>Chromadorea</taxon>
        <taxon>Rhabditida</taxon>
        <taxon>Rhabditina</taxon>
        <taxon>Rhabditomorpha</taxon>
        <taxon>Strongyloidea</taxon>
        <taxon>Metastrongylidae</taxon>
        <taxon>Angiostrongylus</taxon>
    </lineage>
</organism>
<dbReference type="WBParaSite" id="ACAC_0000958301-mRNA-1">
    <property type="protein sequence ID" value="ACAC_0000958301-mRNA-1"/>
    <property type="gene ID" value="ACAC_0000958301"/>
</dbReference>
<reference evidence="3" key="2">
    <citation type="submission" date="2017-02" db="UniProtKB">
        <authorList>
            <consortium name="WormBaseParasite"/>
        </authorList>
    </citation>
    <scope>IDENTIFICATION</scope>
</reference>
<evidence type="ECO:0000313" key="2">
    <source>
        <dbReference type="Proteomes" id="UP000035642"/>
    </source>
</evidence>
<feature type="compositionally biased region" description="Polar residues" evidence="1">
    <location>
        <begin position="50"/>
        <end position="61"/>
    </location>
</feature>
<reference evidence="2" key="1">
    <citation type="submission" date="2012-09" db="EMBL/GenBank/DDBJ databases">
        <authorList>
            <person name="Martin A.A."/>
        </authorList>
    </citation>
    <scope>NUCLEOTIDE SEQUENCE</scope>
</reference>
<evidence type="ECO:0000256" key="1">
    <source>
        <dbReference type="SAM" id="MobiDB-lite"/>
    </source>
</evidence>
<sequence>MFVTRLHEHGANSITLRANQASRPSGGGQLLPDLFVKKAALYNPVKNAQARPSQDTMTPEKNCSLEHATV</sequence>
<keyword evidence="2" id="KW-1185">Reference proteome</keyword>
<name>A0A0K0DF66_ANGCA</name>
<accession>A0A0K0DF66</accession>
<feature type="region of interest" description="Disordered" evidence="1">
    <location>
        <begin position="48"/>
        <end position="70"/>
    </location>
</feature>
<proteinExistence type="predicted"/>